<evidence type="ECO:0008006" key="3">
    <source>
        <dbReference type="Google" id="ProtNLM"/>
    </source>
</evidence>
<evidence type="ECO:0000313" key="1">
    <source>
        <dbReference type="EMBL" id="KKP88853.1"/>
    </source>
</evidence>
<comment type="caution">
    <text evidence="1">The sequence shown here is derived from an EMBL/GenBank/DDBJ whole genome shotgun (WGS) entry which is preliminary data.</text>
</comment>
<reference evidence="1 2" key="1">
    <citation type="journal article" date="2015" name="Nature">
        <title>rRNA introns, odd ribosomes, and small enigmatic genomes across a large radiation of phyla.</title>
        <authorList>
            <person name="Brown C.T."/>
            <person name="Hug L.A."/>
            <person name="Thomas B.C."/>
            <person name="Sharon I."/>
            <person name="Castelle C.J."/>
            <person name="Singh A."/>
            <person name="Wilkins M.J."/>
            <person name="Williams K.H."/>
            <person name="Banfield J.F."/>
        </authorList>
    </citation>
    <scope>NUCLEOTIDE SEQUENCE [LARGE SCALE GENOMIC DNA]</scope>
</reference>
<dbReference type="EMBL" id="LBQZ01000011">
    <property type="protein sequence ID" value="KKP88853.1"/>
    <property type="molecule type" value="Genomic_DNA"/>
</dbReference>
<protein>
    <recommendedName>
        <fullName evidence="3">Resolvase helix-turn-helix domain protein</fullName>
    </recommendedName>
</protein>
<gene>
    <name evidence="1" type="ORF">UR91_C0011G0013</name>
</gene>
<dbReference type="Proteomes" id="UP000034798">
    <property type="component" value="Unassembled WGS sequence"/>
</dbReference>
<accession>A0A0G0D6G2</accession>
<name>A0A0G0D6G2_9BACT</name>
<dbReference type="AlphaFoldDB" id="A0A0G0D6G2"/>
<sequence>MIKKVKEKEKAIALRKEGKTYSDILRAIPVAKSTLSIWLRSVGMAKAQKQIFTKAKRLASLRGGQAKKKQRIEKQEKIFFEAKSEIKNLSIKEFFLIGVVLYWAEGTKEKQYRPGSPTAFSNMDPKMIILFLKWLDEICKIPNNMILFEIMIHASHKERIDEVRQFWSKTTGFSVDNFSKVYLKNNKIKKTNRKNTGEKYHGVLKIMVRRSSNLVRKIAGWSDGIFEKIANNK</sequence>
<proteinExistence type="predicted"/>
<evidence type="ECO:0000313" key="2">
    <source>
        <dbReference type="Proteomes" id="UP000034798"/>
    </source>
</evidence>
<organism evidence="1 2">
    <name type="scientific">Candidatus Nomurabacteria bacterium GW2011_GWC2_35_8</name>
    <dbReference type="NCBI Taxonomy" id="1618752"/>
    <lineage>
        <taxon>Bacteria</taxon>
        <taxon>Candidatus Nomuraibacteriota</taxon>
    </lineage>
</organism>